<evidence type="ECO:0000313" key="2">
    <source>
        <dbReference type="Proteomes" id="UP000186559"/>
    </source>
</evidence>
<evidence type="ECO:0000313" key="1">
    <source>
        <dbReference type="EMBL" id="APX21274.1"/>
    </source>
</evidence>
<dbReference type="Proteomes" id="UP000186559">
    <property type="component" value="Chromosome"/>
</dbReference>
<accession>A0A1U7CZE4</accession>
<dbReference type="AlphaFoldDB" id="A0A1U7CZE4"/>
<sequence length="67" mass="7153">MNKFNLKFHMIGGAVITVPSPDLSIDDVEEELREHGVLSISSASGEETVIFRQGVAAICLVKVPAVS</sequence>
<protein>
    <submittedName>
        <fullName evidence="1">Uncharacterized protein</fullName>
    </submittedName>
</protein>
<dbReference type="EMBL" id="CP014796">
    <property type="protein sequence ID" value="APX21274.1"/>
    <property type="molecule type" value="Genomic_DNA"/>
</dbReference>
<gene>
    <name evidence="1" type="ORF">Ga0080559_TMP478</name>
</gene>
<dbReference type="RefSeq" id="WP_076621958.1">
    <property type="nucleotide sequence ID" value="NZ_BMEW01000002.1"/>
</dbReference>
<dbReference type="KEGG" id="tpro:Ga0080559_TMP478"/>
<keyword evidence="2" id="KW-1185">Reference proteome</keyword>
<name>A0A1U7CZE4_9RHOB</name>
<reference evidence="1 2" key="1">
    <citation type="submission" date="2016-03" db="EMBL/GenBank/DDBJ databases">
        <title>Deep-sea bacteria in the southern Pacific.</title>
        <authorList>
            <person name="Tang K."/>
        </authorList>
    </citation>
    <scope>NUCLEOTIDE SEQUENCE [LARGE SCALE GENOMIC DNA]</scope>
    <source>
        <strain evidence="1 2">JLT2016</strain>
    </source>
</reference>
<dbReference type="STRING" id="1229727.Ga0080559_TMP478"/>
<organism evidence="1 2">
    <name type="scientific">Salipiger profundus</name>
    <dbReference type="NCBI Taxonomy" id="1229727"/>
    <lineage>
        <taxon>Bacteria</taxon>
        <taxon>Pseudomonadati</taxon>
        <taxon>Pseudomonadota</taxon>
        <taxon>Alphaproteobacteria</taxon>
        <taxon>Rhodobacterales</taxon>
        <taxon>Roseobacteraceae</taxon>
        <taxon>Salipiger</taxon>
    </lineage>
</organism>
<proteinExistence type="predicted"/>